<evidence type="ECO:0000256" key="3">
    <source>
        <dbReference type="ARBA" id="ARBA00006729"/>
    </source>
</evidence>
<sequence>MLYVIGLGLSDEKDITVKGLEAIKGCSRIYLEYYTSVLTVSTERLEAFYGKPIIPAYRETVELEADEILRDADKEDVAFLVAGDPLSATTHTDLLLRAAALKIPTQVIHNTSILTALGSTGLQLYSFGQTLSLPFYTETWTPGSWYDRLEENLRVGMHTLVLLDIKVREQSEENMARGRLIYEPPRFMSPYTAFQQMLLTEAQRHPPVAAASTSSSASASAPPPAPAADDDDDEPTPDAGPSLLPPASTLAISLSRMGTPTQRLISGTLEELSQLPEEEFGGPLHSVVIVGSRLHPLELEFAGQFAIGGEQGGWWKVGQEVYKVEREGH</sequence>
<dbReference type="HAMAP" id="MF_01084">
    <property type="entry name" value="Diphthine_synth"/>
    <property type="match status" value="1"/>
</dbReference>
<dbReference type="Gene3D" id="3.40.1010.10">
    <property type="entry name" value="Cobalt-precorrin-4 Transmethylase, Domain 1"/>
    <property type="match status" value="1"/>
</dbReference>
<dbReference type="PANTHER" id="PTHR10882">
    <property type="entry name" value="DIPHTHINE SYNTHASE"/>
    <property type="match status" value="1"/>
</dbReference>
<feature type="binding site" evidence="11">
    <location>
        <position position="163"/>
    </location>
    <ligand>
        <name>S-adenosyl-L-methionine</name>
        <dbReference type="ChEBI" id="CHEBI:59789"/>
    </ligand>
</feature>
<dbReference type="InterPro" id="IPR035996">
    <property type="entry name" value="4pyrrol_Methylase_sf"/>
</dbReference>
<dbReference type="PIRSF" id="PIRSF036432">
    <property type="entry name" value="Diphthine_synth"/>
    <property type="match status" value="1"/>
</dbReference>
<dbReference type="GO" id="GO:0017183">
    <property type="term" value="P:protein histidyl modification to diphthamide"/>
    <property type="evidence" value="ECO:0007669"/>
    <property type="project" value="InterPro"/>
</dbReference>
<dbReference type="InterPro" id="IPR000878">
    <property type="entry name" value="4pyrrol_Mease"/>
</dbReference>
<keyword evidence="8 11" id="KW-0949">S-adenosyl-L-methionine</keyword>
<feature type="binding site" evidence="11">
    <location>
        <position position="9"/>
    </location>
    <ligand>
        <name>S-adenosyl-L-methionine</name>
        <dbReference type="ChEBI" id="CHEBI:59789"/>
    </ligand>
</feature>
<dbReference type="Proteomes" id="UP001164286">
    <property type="component" value="Unassembled WGS sequence"/>
</dbReference>
<evidence type="ECO:0000256" key="8">
    <source>
        <dbReference type="ARBA" id="ARBA00022691"/>
    </source>
</evidence>
<evidence type="ECO:0000256" key="2">
    <source>
        <dbReference type="ARBA" id="ARBA00005156"/>
    </source>
</evidence>
<feature type="binding site" evidence="11">
    <location>
        <position position="84"/>
    </location>
    <ligand>
        <name>S-adenosyl-L-methionine</name>
        <dbReference type="ChEBI" id="CHEBI:59789"/>
    </ligand>
</feature>
<feature type="region of interest" description="Disordered" evidence="12">
    <location>
        <begin position="204"/>
        <end position="246"/>
    </location>
</feature>
<comment type="catalytic activity">
    <reaction evidence="10">
        <text>2-[(3S)-amino-3-carboxypropyl]-L-histidyl-[translation elongation factor 2] + 4 S-adenosyl-L-methionine = diphthine methyl ester-[translation elongation factor 2] + 4 S-adenosyl-L-homocysteine + 3 H(+)</text>
        <dbReference type="Rhea" id="RHEA:42652"/>
        <dbReference type="Rhea" id="RHEA-COMP:9749"/>
        <dbReference type="Rhea" id="RHEA-COMP:10173"/>
        <dbReference type="ChEBI" id="CHEBI:15378"/>
        <dbReference type="ChEBI" id="CHEBI:57856"/>
        <dbReference type="ChEBI" id="CHEBI:59789"/>
        <dbReference type="ChEBI" id="CHEBI:73995"/>
        <dbReference type="ChEBI" id="CHEBI:79005"/>
        <dbReference type="EC" id="2.1.1.314"/>
    </reaction>
</comment>
<keyword evidence="6" id="KW-0489">Methyltransferase</keyword>
<evidence type="ECO:0000256" key="10">
    <source>
        <dbReference type="ARBA" id="ARBA00048752"/>
    </source>
</evidence>
<keyword evidence="5" id="KW-0488">Methylation</keyword>
<evidence type="ECO:0000259" key="13">
    <source>
        <dbReference type="Pfam" id="PF00590"/>
    </source>
</evidence>
<evidence type="ECO:0000313" key="14">
    <source>
        <dbReference type="EMBL" id="KAI9636641.1"/>
    </source>
</evidence>
<protein>
    <recommendedName>
        <fullName evidence="4">diphthine methyl ester synthase</fullName>
        <ecNumber evidence="4">2.1.1.314</ecNumber>
    </recommendedName>
</protein>
<evidence type="ECO:0000256" key="12">
    <source>
        <dbReference type="SAM" id="MobiDB-lite"/>
    </source>
</evidence>
<name>A0AA38HD02_9TREE</name>
<feature type="binding site" evidence="11">
    <location>
        <begin position="112"/>
        <end position="113"/>
    </location>
    <ligand>
        <name>S-adenosyl-L-methionine</name>
        <dbReference type="ChEBI" id="CHEBI:59789"/>
    </ligand>
</feature>
<dbReference type="Pfam" id="PF00590">
    <property type="entry name" value="TP_methylase"/>
    <property type="match status" value="1"/>
</dbReference>
<evidence type="ECO:0000313" key="15">
    <source>
        <dbReference type="Proteomes" id="UP001164286"/>
    </source>
</evidence>
<keyword evidence="7" id="KW-0808">Transferase</keyword>
<dbReference type="AlphaFoldDB" id="A0AA38HD02"/>
<reference evidence="14" key="1">
    <citation type="journal article" date="2022" name="G3 (Bethesda)">
        <title>High quality genome of the basidiomycete yeast Dioszegia hungarica PDD-24b-2 isolated from cloud water.</title>
        <authorList>
            <person name="Jarrige D."/>
            <person name="Haridas S."/>
            <person name="Bleykasten-Grosshans C."/>
            <person name="Joly M."/>
            <person name="Nadalig T."/>
            <person name="Sancelme M."/>
            <person name="Vuilleumier S."/>
            <person name="Grigoriev I.V."/>
            <person name="Amato P."/>
            <person name="Bringel F."/>
        </authorList>
    </citation>
    <scope>NUCLEOTIDE SEQUENCE</scope>
    <source>
        <strain evidence="14">PDD-24b-2</strain>
    </source>
</reference>
<keyword evidence="15" id="KW-1185">Reference proteome</keyword>
<dbReference type="FunFam" id="3.40.1010.10:FF:000004">
    <property type="entry name" value="Putative diphthine synthase"/>
    <property type="match status" value="1"/>
</dbReference>
<evidence type="ECO:0000256" key="9">
    <source>
        <dbReference type="ARBA" id="ARBA00035662"/>
    </source>
</evidence>
<dbReference type="EMBL" id="JAKWFO010000005">
    <property type="protein sequence ID" value="KAI9636641.1"/>
    <property type="molecule type" value="Genomic_DNA"/>
</dbReference>
<dbReference type="GO" id="GO:0032259">
    <property type="term" value="P:methylation"/>
    <property type="evidence" value="ECO:0007669"/>
    <property type="project" value="UniProtKB-KW"/>
</dbReference>
<dbReference type="InterPro" id="IPR004551">
    <property type="entry name" value="Dphthn_synthase"/>
</dbReference>
<dbReference type="GO" id="GO:0141133">
    <property type="term" value="F:diphthine methyl ester synthase activity"/>
    <property type="evidence" value="ECO:0007669"/>
    <property type="project" value="UniProtKB-EC"/>
</dbReference>
<evidence type="ECO:0000256" key="7">
    <source>
        <dbReference type="ARBA" id="ARBA00022679"/>
    </source>
</evidence>
<comment type="caution">
    <text evidence="14">The sequence shown here is derived from an EMBL/GenBank/DDBJ whole genome shotgun (WGS) entry which is preliminary data.</text>
</comment>
<gene>
    <name evidence="14" type="ORF">MKK02DRAFT_37227</name>
</gene>
<evidence type="ECO:0000256" key="4">
    <source>
        <dbReference type="ARBA" id="ARBA00011927"/>
    </source>
</evidence>
<dbReference type="GeneID" id="77728800"/>
<evidence type="ECO:0000256" key="5">
    <source>
        <dbReference type="ARBA" id="ARBA00022481"/>
    </source>
</evidence>
<evidence type="ECO:0000256" key="1">
    <source>
        <dbReference type="ARBA" id="ARBA00004006"/>
    </source>
</evidence>
<evidence type="ECO:0000256" key="11">
    <source>
        <dbReference type="PIRSR" id="PIRSR036432-1"/>
    </source>
</evidence>
<comment type="pathway">
    <text evidence="2">Protein modification; peptidyl-diphthamide biosynthesis.</text>
</comment>
<dbReference type="NCBIfam" id="TIGR00522">
    <property type="entry name" value="dph5"/>
    <property type="match status" value="1"/>
</dbReference>
<dbReference type="InterPro" id="IPR014776">
    <property type="entry name" value="4pyrrole_Mease_sub2"/>
</dbReference>
<feature type="domain" description="Tetrapyrrole methylase" evidence="13">
    <location>
        <begin position="1"/>
        <end position="166"/>
    </location>
</feature>
<accession>A0AA38HD02</accession>
<comment type="similarity">
    <text evidence="9">In the N-terminal section; belongs to the precorrin methyltransferase family.</text>
</comment>
<dbReference type="PANTHER" id="PTHR10882:SF0">
    <property type="entry name" value="DIPHTHINE METHYL ESTER SYNTHASE"/>
    <property type="match status" value="1"/>
</dbReference>
<dbReference type="EC" id="2.1.1.314" evidence="4"/>
<dbReference type="SUPFAM" id="SSF53790">
    <property type="entry name" value="Tetrapyrrole methylase"/>
    <property type="match status" value="2"/>
</dbReference>
<comment type="function">
    <text evidence="1">S-adenosyl-L-methionine-dependent methyltransferase that catalyzes four methylations of the modified target histidine residue in translation elongation factor 2 (EF-2), to form an intermediate called diphthine methyl ester. The four successive methylation reactions represent the second step of diphthamide biosynthesis.</text>
</comment>
<evidence type="ECO:0000256" key="6">
    <source>
        <dbReference type="ARBA" id="ARBA00022603"/>
    </source>
</evidence>
<dbReference type="CDD" id="cd11647">
    <property type="entry name" value="DHP5_DphB"/>
    <property type="match status" value="1"/>
</dbReference>
<organism evidence="14 15">
    <name type="scientific">Dioszegia hungarica</name>
    <dbReference type="NCBI Taxonomy" id="4972"/>
    <lineage>
        <taxon>Eukaryota</taxon>
        <taxon>Fungi</taxon>
        <taxon>Dikarya</taxon>
        <taxon>Basidiomycota</taxon>
        <taxon>Agaricomycotina</taxon>
        <taxon>Tremellomycetes</taxon>
        <taxon>Tremellales</taxon>
        <taxon>Bulleribasidiaceae</taxon>
        <taxon>Dioszegia</taxon>
    </lineage>
</organism>
<dbReference type="RefSeq" id="XP_052946418.1">
    <property type="nucleotide sequence ID" value="XM_053089595.1"/>
</dbReference>
<proteinExistence type="inferred from homology"/>
<dbReference type="Gene3D" id="3.30.950.10">
    <property type="entry name" value="Methyltransferase, Cobalt-precorrin-4 Transmethylase, Domain 2"/>
    <property type="match status" value="1"/>
</dbReference>
<comment type="similarity">
    <text evidence="3">Belongs to the diphthine synthase family.</text>
</comment>
<dbReference type="InterPro" id="IPR014777">
    <property type="entry name" value="4pyrrole_Mease_sub1"/>
</dbReference>
<feature type="compositionally biased region" description="Low complexity" evidence="12">
    <location>
        <begin position="209"/>
        <end position="220"/>
    </location>
</feature>